<dbReference type="EMBL" id="GL882881">
    <property type="protein sequence ID" value="EGF81838.1"/>
    <property type="molecule type" value="Genomic_DNA"/>
</dbReference>
<dbReference type="HOGENOM" id="CLU_541820_0_0_1"/>
<feature type="transmembrane region" description="Helical" evidence="2">
    <location>
        <begin position="208"/>
        <end position="232"/>
    </location>
</feature>
<gene>
    <name evidence="3" type="ORF">BATDEDRAFT_23495</name>
</gene>
<dbReference type="STRING" id="684364.F4NZ72"/>
<dbReference type="InParanoid" id="F4NZ72"/>
<evidence type="ECO:0000256" key="1">
    <source>
        <dbReference type="SAM" id="MobiDB-lite"/>
    </source>
</evidence>
<feature type="compositionally biased region" description="Polar residues" evidence="1">
    <location>
        <begin position="177"/>
        <end position="191"/>
    </location>
</feature>
<reference evidence="3 4" key="1">
    <citation type="submission" date="2009-12" db="EMBL/GenBank/DDBJ databases">
        <title>The draft genome of Batrachochytrium dendrobatidis.</title>
        <authorList>
            <consortium name="US DOE Joint Genome Institute (JGI-PGF)"/>
            <person name="Kuo A."/>
            <person name="Salamov A."/>
            <person name="Schmutz J."/>
            <person name="Lucas S."/>
            <person name="Pitluck S."/>
            <person name="Rosenblum E."/>
            <person name="Stajich J."/>
            <person name="Eisen M."/>
            <person name="Grigoriev I.V."/>
        </authorList>
    </citation>
    <scope>NUCLEOTIDE SEQUENCE [LARGE SCALE GENOMIC DNA]</scope>
    <source>
        <strain evidence="4">JAM81 / FGSC 10211</strain>
    </source>
</reference>
<protein>
    <submittedName>
        <fullName evidence="3">Uncharacterized protein</fullName>
    </submittedName>
</protein>
<feature type="compositionally biased region" description="Pro residues" evidence="1">
    <location>
        <begin position="108"/>
        <end position="140"/>
    </location>
</feature>
<keyword evidence="4" id="KW-1185">Reference proteome</keyword>
<feature type="compositionally biased region" description="Low complexity" evidence="1">
    <location>
        <begin position="31"/>
        <end position="107"/>
    </location>
</feature>
<feature type="region of interest" description="Disordered" evidence="1">
    <location>
        <begin position="31"/>
        <end position="152"/>
    </location>
</feature>
<name>F4NZ72_BATDJ</name>
<sequence>MASTIPHEIICWLNLDFSTRTSSESSLVISSSHSSFEPLTSTVSSSNLSTTTVTSSVGSPSPTTQPPMSSNPPHTSSSFAEPTSSASPAAPTSTLQSSSSPASQPSSIPQPQPSVPAPQPSVPAPQPPVPEPPVPAPQPSIVPITTTQDPSTVTTRATLRVTSARGSQTPFVDVVGSLSSQTDASPTSILGSSAPIGSDNTPSPLSTAAIAGTAAAVVGCAILTLIVGVFLIRRRRRQQTYIHEQTLSDIFKQTSASNGSSSPRAGVQTPVQSSIQAFNVRPNSDLQSGVIVMQPVATTQESSESMYAAYHNQQYQQPFQQGGAQQGRGYRGATEQYSMNDNTIMAMGPAAYDGNHYIAAAAPLTGYGPGYASYYDGYESLYSTLPNNPMNDRTQPMSHTNYYSSSDESAINSYYVTAGGVAPVSSVANNAHDSVTDSIQFSHKDSVETISKLVPSSIANHDKLHNAVLDRNNSETNAVHSSKPLPAYPVPEKYNVDAEKVKH</sequence>
<evidence type="ECO:0000313" key="3">
    <source>
        <dbReference type="EMBL" id="EGF81838.1"/>
    </source>
</evidence>
<keyword evidence="2" id="KW-1133">Transmembrane helix</keyword>
<feature type="region of interest" description="Disordered" evidence="1">
    <location>
        <begin position="475"/>
        <end position="503"/>
    </location>
</feature>
<feature type="region of interest" description="Disordered" evidence="1">
    <location>
        <begin position="177"/>
        <end position="196"/>
    </location>
</feature>
<evidence type="ECO:0000256" key="2">
    <source>
        <dbReference type="SAM" id="Phobius"/>
    </source>
</evidence>
<keyword evidence="2" id="KW-0472">Membrane</keyword>
<organism evidence="3 4">
    <name type="scientific">Batrachochytrium dendrobatidis (strain JAM81 / FGSC 10211)</name>
    <name type="common">Frog chytrid fungus</name>
    <dbReference type="NCBI Taxonomy" id="684364"/>
    <lineage>
        <taxon>Eukaryota</taxon>
        <taxon>Fungi</taxon>
        <taxon>Fungi incertae sedis</taxon>
        <taxon>Chytridiomycota</taxon>
        <taxon>Chytridiomycota incertae sedis</taxon>
        <taxon>Chytridiomycetes</taxon>
        <taxon>Rhizophydiales</taxon>
        <taxon>Rhizophydiales incertae sedis</taxon>
        <taxon>Batrachochytrium</taxon>
    </lineage>
</organism>
<dbReference type="Proteomes" id="UP000007241">
    <property type="component" value="Unassembled WGS sequence"/>
</dbReference>
<accession>F4NZ72</accession>
<evidence type="ECO:0000313" key="4">
    <source>
        <dbReference type="Proteomes" id="UP000007241"/>
    </source>
</evidence>
<dbReference type="AlphaFoldDB" id="F4NZ72"/>
<keyword evidence="2" id="KW-0812">Transmembrane</keyword>
<dbReference type="GeneID" id="18238228"/>
<proteinExistence type="predicted"/>
<feature type="compositionally biased region" description="Basic and acidic residues" evidence="1">
    <location>
        <begin position="494"/>
        <end position="503"/>
    </location>
</feature>
<dbReference type="RefSeq" id="XP_006677297.1">
    <property type="nucleotide sequence ID" value="XM_006677234.1"/>
</dbReference>